<evidence type="ECO:0000256" key="1">
    <source>
        <dbReference type="ARBA" id="ARBA00022679"/>
    </source>
</evidence>
<dbReference type="Proteomes" id="UP001321486">
    <property type="component" value="Chromosome"/>
</dbReference>
<feature type="domain" description="Polymerase nucleotidyl transferase" evidence="2">
    <location>
        <begin position="42"/>
        <end position="72"/>
    </location>
</feature>
<dbReference type="Pfam" id="PF13427">
    <property type="entry name" value="AadA_C"/>
    <property type="match status" value="1"/>
</dbReference>
<gene>
    <name evidence="4" type="ORF">GCM10025867_05160</name>
</gene>
<evidence type="ECO:0000313" key="5">
    <source>
        <dbReference type="Proteomes" id="UP001321486"/>
    </source>
</evidence>
<sequence>MAPSSITAVLQPQVGDAEAASLAAVLAALTEGARRVLGDGLVGVYLTGSFAIDAGDEASDVDFLVVSDHDLTGTEEASAREVHAILPDRSEHWARHLEGSWVSAHALGDAVGAHDAWLYVDNGSSAMERSRHDDTWNSRWLLREAAVPLTGPPAHRLVPPVDPAALRAEAAEQAGVRAAWIRGEPEALHDGWAQPYVVLTHCRLLWAATFGTVASKGEAAAWVRDQVAPSEFQDLVTVAILHRRSPFDPATNRADPALADLTAAFVRWATREVRRRASVAA</sequence>
<accession>A0ABM8GIS5</accession>
<evidence type="ECO:0000313" key="4">
    <source>
        <dbReference type="EMBL" id="BDZ48275.1"/>
    </source>
</evidence>
<dbReference type="EMBL" id="AP027732">
    <property type="protein sequence ID" value="BDZ48275.1"/>
    <property type="molecule type" value="Genomic_DNA"/>
</dbReference>
<keyword evidence="1" id="KW-0808">Transferase</keyword>
<organism evidence="4 5">
    <name type="scientific">Frondihabitans sucicola</name>
    <dbReference type="NCBI Taxonomy" id="1268041"/>
    <lineage>
        <taxon>Bacteria</taxon>
        <taxon>Bacillati</taxon>
        <taxon>Actinomycetota</taxon>
        <taxon>Actinomycetes</taxon>
        <taxon>Micrococcales</taxon>
        <taxon>Microbacteriaceae</taxon>
        <taxon>Frondihabitans</taxon>
    </lineage>
</organism>
<reference evidence="5" key="1">
    <citation type="journal article" date="2019" name="Int. J. Syst. Evol. Microbiol.">
        <title>The Global Catalogue of Microorganisms (GCM) 10K type strain sequencing project: providing services to taxonomists for standard genome sequencing and annotation.</title>
        <authorList>
            <consortium name="The Broad Institute Genomics Platform"/>
            <consortium name="The Broad Institute Genome Sequencing Center for Infectious Disease"/>
            <person name="Wu L."/>
            <person name="Ma J."/>
        </authorList>
    </citation>
    <scope>NUCLEOTIDE SEQUENCE [LARGE SCALE GENOMIC DNA]</scope>
    <source>
        <strain evidence="5">NBRC 108728</strain>
    </source>
</reference>
<proteinExistence type="predicted"/>
<feature type="domain" description="Adenylyltransferase AadA C-terminal" evidence="3">
    <location>
        <begin position="193"/>
        <end position="255"/>
    </location>
</feature>
<dbReference type="RefSeq" id="WP_286345281.1">
    <property type="nucleotide sequence ID" value="NZ_AP027732.1"/>
</dbReference>
<evidence type="ECO:0000259" key="2">
    <source>
        <dbReference type="Pfam" id="PF01909"/>
    </source>
</evidence>
<protein>
    <recommendedName>
        <fullName evidence="6">DUF4111 domain-containing protein</fullName>
    </recommendedName>
</protein>
<dbReference type="SUPFAM" id="SSF81301">
    <property type="entry name" value="Nucleotidyltransferase"/>
    <property type="match status" value="1"/>
</dbReference>
<dbReference type="InterPro" id="IPR025184">
    <property type="entry name" value="AadA_C"/>
</dbReference>
<evidence type="ECO:0000259" key="3">
    <source>
        <dbReference type="Pfam" id="PF13427"/>
    </source>
</evidence>
<dbReference type="InterPro" id="IPR002934">
    <property type="entry name" value="Polymerase_NTP_transf_dom"/>
</dbReference>
<evidence type="ECO:0008006" key="6">
    <source>
        <dbReference type="Google" id="ProtNLM"/>
    </source>
</evidence>
<name>A0ABM8GIS5_9MICO</name>
<dbReference type="Gene3D" id="3.30.460.10">
    <property type="entry name" value="Beta Polymerase, domain 2"/>
    <property type="match status" value="1"/>
</dbReference>
<dbReference type="Pfam" id="PF01909">
    <property type="entry name" value="NTP_transf_2"/>
    <property type="match status" value="1"/>
</dbReference>
<dbReference type="InterPro" id="IPR043519">
    <property type="entry name" value="NT_sf"/>
</dbReference>
<keyword evidence="5" id="KW-1185">Reference proteome</keyword>